<dbReference type="GO" id="GO:0016020">
    <property type="term" value="C:membrane"/>
    <property type="evidence" value="ECO:0007669"/>
    <property type="project" value="UniProtKB-SubCell"/>
</dbReference>
<evidence type="ECO:0000256" key="8">
    <source>
        <dbReference type="ARBA" id="ARBA00022692"/>
    </source>
</evidence>
<dbReference type="AlphaFoldDB" id="A0A9Q0RXD9"/>
<evidence type="ECO:0000256" key="19">
    <source>
        <dbReference type="RuleBase" id="RU003750"/>
    </source>
</evidence>
<proteinExistence type="inferred from homology"/>
<keyword evidence="11 21" id="KW-1133">Transmembrane helix</keyword>
<evidence type="ECO:0000256" key="17">
    <source>
        <dbReference type="ARBA" id="ARBA00070582"/>
    </source>
</evidence>
<evidence type="ECO:0000256" key="16">
    <source>
        <dbReference type="ARBA" id="ARBA00023264"/>
    </source>
</evidence>
<dbReference type="PROSITE" id="PS00379">
    <property type="entry name" value="CDP_ALCOHOL_P_TRANSF"/>
    <property type="match status" value="1"/>
</dbReference>
<dbReference type="InterPro" id="IPR000462">
    <property type="entry name" value="CDP-OH_P_trans"/>
</dbReference>
<reference evidence="23" key="1">
    <citation type="submission" date="2022-07" db="EMBL/GenBank/DDBJ databases">
        <authorList>
            <person name="Trinca V."/>
            <person name="Uliana J.V.C."/>
            <person name="Torres T.T."/>
            <person name="Ward R.J."/>
            <person name="Monesi N."/>
        </authorList>
    </citation>
    <scope>NUCLEOTIDE SEQUENCE</scope>
    <source>
        <strain evidence="23">HSMRA1968</strain>
        <tissue evidence="23">Whole embryos</tissue>
    </source>
</reference>
<keyword evidence="14" id="KW-0594">Phospholipid biosynthesis</keyword>
<name>A0A9Q0RXD9_9DIPT</name>
<keyword evidence="8 21" id="KW-0812">Transmembrane</keyword>
<keyword evidence="10" id="KW-0460">Magnesium</keyword>
<dbReference type="InterPro" id="IPR043130">
    <property type="entry name" value="CDP-OH_PTrfase_TM_dom"/>
</dbReference>
<dbReference type="GO" id="GO:0003881">
    <property type="term" value="F:CDP-diacylglycerol-inositol 3-phosphatidyltransferase activity"/>
    <property type="evidence" value="ECO:0007669"/>
    <property type="project" value="UniProtKB-EC"/>
</dbReference>
<dbReference type="PANTHER" id="PTHR15362">
    <property type="entry name" value="PHOSPHATIDYLINOSITOL SYNTHASE"/>
    <property type="match status" value="1"/>
</dbReference>
<comment type="similarity">
    <text evidence="4 19">Belongs to the CDP-alcohol phosphatidyltransferase class-I family.</text>
</comment>
<comment type="caution">
    <text evidence="23">The sequence shown here is derived from an EMBL/GenBank/DDBJ whole genome shotgun (WGS) entry which is preliminary data.</text>
</comment>
<feature type="transmembrane region" description="Helical" evidence="21">
    <location>
        <begin position="289"/>
        <end position="312"/>
    </location>
</feature>
<evidence type="ECO:0000313" key="24">
    <source>
        <dbReference type="Proteomes" id="UP001151699"/>
    </source>
</evidence>
<evidence type="ECO:0000256" key="11">
    <source>
        <dbReference type="ARBA" id="ARBA00022989"/>
    </source>
</evidence>
<evidence type="ECO:0000256" key="3">
    <source>
        <dbReference type="ARBA" id="ARBA00004141"/>
    </source>
</evidence>
<comment type="cofactor">
    <cofactor evidence="1">
        <name>Mn(2+)</name>
        <dbReference type="ChEBI" id="CHEBI:29035"/>
    </cofactor>
</comment>
<gene>
    <name evidence="23" type="primary">Pis</name>
    <name evidence="23" type="ORF">Bhyg_14644</name>
</gene>
<keyword evidence="9" id="KW-0479">Metal-binding</keyword>
<feature type="signal peptide" evidence="22">
    <location>
        <begin position="1"/>
        <end position="20"/>
    </location>
</feature>
<evidence type="ECO:0000256" key="2">
    <source>
        <dbReference type="ARBA" id="ARBA00001946"/>
    </source>
</evidence>
<keyword evidence="15" id="KW-0464">Manganese</keyword>
<feature type="compositionally biased region" description="Low complexity" evidence="20">
    <location>
        <begin position="187"/>
        <end position="199"/>
    </location>
</feature>
<dbReference type="PANTHER" id="PTHR15362:SF4">
    <property type="entry name" value="CDP-DIACYLGLYCEROL--INOSITOL 3-PHOSPHATIDYLTRANSFERASE"/>
    <property type="match status" value="1"/>
</dbReference>
<sequence>MAKIGLIFTTVFLMVQLSLAARIIRDTSQTPTKAEGSGSNAFNFNEALANFSEGLQKAFSKENVDKFMNNLGETGERFKEFGQGLINKAQEAAAEIAHPSKHDKPSTYTGFNIGLTGDKNSSRVLKPPGGGHSDIFGSPDQKPAQPRAKYDQQNSSNLNFCMNTVDPNVLVQQNPEQPKGNATEPSANNATPAAKPTNNITGPVESDRPAQPKGRVPPGYGRIVLAVIAFYFMQTNYVIAGWCYIISALLDSVDGHAARAFNQSTKFGAMLDQLTDRCGTMGLLVTLSYFYPAYMFWFQLSMAIDVACHWIYMQASTLQGKTSHKFVDPSENPIMRLYYQKDILTFMCCGNELFYSALYLLNFTNGPTILGLSLLKVAAVLSAPVAFVKTLISLLHAYVASQNLAIIDSVERANNRKNELSKKPDHIFCDKIENIKRKDGKDAALIDA</sequence>
<feature type="chain" id="PRO_5040251663" description="CDP-diacylglycerol--inositol 3-phosphatidyltransferase" evidence="22">
    <location>
        <begin position="21"/>
        <end position="448"/>
    </location>
</feature>
<keyword evidence="13 21" id="KW-0472">Membrane</keyword>
<comment type="subcellular location">
    <subcellularLocation>
        <location evidence="3">Membrane</location>
        <topology evidence="3">Multi-pass membrane protein</topology>
    </subcellularLocation>
</comment>
<evidence type="ECO:0000256" key="14">
    <source>
        <dbReference type="ARBA" id="ARBA00023209"/>
    </source>
</evidence>
<evidence type="ECO:0000256" key="12">
    <source>
        <dbReference type="ARBA" id="ARBA00023098"/>
    </source>
</evidence>
<evidence type="ECO:0000256" key="20">
    <source>
        <dbReference type="SAM" id="MobiDB-lite"/>
    </source>
</evidence>
<feature type="region of interest" description="Disordered" evidence="20">
    <location>
        <begin position="171"/>
        <end position="213"/>
    </location>
</feature>
<dbReference type="FunFam" id="1.20.120.1760:FF:000003">
    <property type="entry name" value="CDP-diacylglycerol--inositol 3-phosphatidyltransferase"/>
    <property type="match status" value="1"/>
</dbReference>
<comment type="cofactor">
    <cofactor evidence="2">
        <name>Mg(2+)</name>
        <dbReference type="ChEBI" id="CHEBI:18420"/>
    </cofactor>
</comment>
<dbReference type="EMBL" id="WJQU01000004">
    <property type="protein sequence ID" value="KAJ6636057.1"/>
    <property type="molecule type" value="Genomic_DNA"/>
</dbReference>
<feature type="region of interest" description="Disordered" evidence="20">
    <location>
        <begin position="97"/>
        <end position="152"/>
    </location>
</feature>
<accession>A0A9Q0RXD9</accession>
<evidence type="ECO:0000256" key="22">
    <source>
        <dbReference type="SAM" id="SignalP"/>
    </source>
</evidence>
<evidence type="ECO:0000256" key="6">
    <source>
        <dbReference type="ARBA" id="ARBA00022516"/>
    </source>
</evidence>
<keyword evidence="24" id="KW-1185">Reference proteome</keyword>
<evidence type="ECO:0000256" key="1">
    <source>
        <dbReference type="ARBA" id="ARBA00001936"/>
    </source>
</evidence>
<feature type="non-terminal residue" evidence="23">
    <location>
        <position position="448"/>
    </location>
</feature>
<evidence type="ECO:0000256" key="13">
    <source>
        <dbReference type="ARBA" id="ARBA00023136"/>
    </source>
</evidence>
<dbReference type="GO" id="GO:0046872">
    <property type="term" value="F:metal ion binding"/>
    <property type="evidence" value="ECO:0007669"/>
    <property type="project" value="UniProtKB-KW"/>
</dbReference>
<evidence type="ECO:0000256" key="15">
    <source>
        <dbReference type="ARBA" id="ARBA00023211"/>
    </source>
</evidence>
<keyword evidence="16" id="KW-1208">Phospholipid metabolism</keyword>
<evidence type="ECO:0000256" key="9">
    <source>
        <dbReference type="ARBA" id="ARBA00022723"/>
    </source>
</evidence>
<dbReference type="OrthoDB" id="10251079at2759"/>
<evidence type="ECO:0000256" key="4">
    <source>
        <dbReference type="ARBA" id="ARBA00010441"/>
    </source>
</evidence>
<dbReference type="Proteomes" id="UP001151699">
    <property type="component" value="Chromosome C"/>
</dbReference>
<organism evidence="23 24">
    <name type="scientific">Pseudolycoriella hygida</name>
    <dbReference type="NCBI Taxonomy" id="35572"/>
    <lineage>
        <taxon>Eukaryota</taxon>
        <taxon>Metazoa</taxon>
        <taxon>Ecdysozoa</taxon>
        <taxon>Arthropoda</taxon>
        <taxon>Hexapoda</taxon>
        <taxon>Insecta</taxon>
        <taxon>Pterygota</taxon>
        <taxon>Neoptera</taxon>
        <taxon>Endopterygota</taxon>
        <taxon>Diptera</taxon>
        <taxon>Nematocera</taxon>
        <taxon>Sciaroidea</taxon>
        <taxon>Sciaridae</taxon>
        <taxon>Pseudolycoriella</taxon>
    </lineage>
</organism>
<dbReference type="InterPro" id="IPR048254">
    <property type="entry name" value="CDP_ALCOHOL_P_TRANSF_CS"/>
</dbReference>
<keyword evidence="12" id="KW-0443">Lipid metabolism</keyword>
<dbReference type="Gene3D" id="1.20.120.1760">
    <property type="match status" value="1"/>
</dbReference>
<evidence type="ECO:0000256" key="18">
    <source>
        <dbReference type="ARBA" id="ARBA00079946"/>
    </source>
</evidence>
<evidence type="ECO:0000256" key="21">
    <source>
        <dbReference type="SAM" id="Phobius"/>
    </source>
</evidence>
<evidence type="ECO:0000313" key="23">
    <source>
        <dbReference type="EMBL" id="KAJ6636057.1"/>
    </source>
</evidence>
<evidence type="ECO:0000256" key="7">
    <source>
        <dbReference type="ARBA" id="ARBA00022679"/>
    </source>
</evidence>
<evidence type="ECO:0000256" key="5">
    <source>
        <dbReference type="ARBA" id="ARBA00013212"/>
    </source>
</evidence>
<dbReference type="Pfam" id="PF01066">
    <property type="entry name" value="CDP-OH_P_transf"/>
    <property type="match status" value="1"/>
</dbReference>
<keyword evidence="6" id="KW-0444">Lipid biosynthesis</keyword>
<keyword evidence="7 19" id="KW-0808">Transferase</keyword>
<keyword evidence="22" id="KW-0732">Signal</keyword>
<evidence type="ECO:0000256" key="10">
    <source>
        <dbReference type="ARBA" id="ARBA00022842"/>
    </source>
</evidence>
<protein>
    <recommendedName>
        <fullName evidence="17">CDP-diacylglycerol--inositol 3-phosphatidyltransferase</fullName>
        <ecNumber evidence="5">2.7.8.11</ecNumber>
    </recommendedName>
    <alternativeName>
        <fullName evidence="18">Phosphatidylinositol synthase</fullName>
    </alternativeName>
</protein>
<dbReference type="GO" id="GO:0006661">
    <property type="term" value="P:phosphatidylinositol biosynthetic process"/>
    <property type="evidence" value="ECO:0007669"/>
    <property type="project" value="TreeGrafter"/>
</dbReference>
<dbReference type="GO" id="GO:0005794">
    <property type="term" value="C:Golgi apparatus"/>
    <property type="evidence" value="ECO:0007669"/>
    <property type="project" value="TreeGrafter"/>
</dbReference>
<dbReference type="EC" id="2.7.8.11" evidence="5"/>